<gene>
    <name evidence="4" type="ORF">DI544_03670</name>
</gene>
<feature type="signal peptide" evidence="2">
    <location>
        <begin position="1"/>
        <end position="21"/>
    </location>
</feature>
<feature type="chain" id="PRO_5016120482" description="Ice-binding protein C-terminal domain-containing protein" evidence="2">
    <location>
        <begin position="22"/>
        <end position="172"/>
    </location>
</feature>
<proteinExistence type="predicted"/>
<feature type="transmembrane region" description="Helical" evidence="1">
    <location>
        <begin position="143"/>
        <end position="160"/>
    </location>
</feature>
<sequence length="172" mass="17616">MIDTASLSYLFGMGAASPVTAALTIGAGTHNFGGKLSGSARAVNNAGAGGTDGLYYSSEDTDVALLPSDSTLFYVSVDSLRDLLTRADYTSYGTIDLTAADNAQGQARIANRDPATGAPGASTYANLSLTSITARVGAPVPEPATWAMMVTGFAVAGVALRRRRVSARVRFA</sequence>
<dbReference type="NCBIfam" id="NF035944">
    <property type="entry name" value="PEPxxWA-CTERM"/>
    <property type="match status" value="1"/>
</dbReference>
<dbReference type="InterPro" id="IPR013424">
    <property type="entry name" value="Ice-binding_C"/>
</dbReference>
<keyword evidence="1" id="KW-0812">Transmembrane</keyword>
<evidence type="ECO:0000256" key="1">
    <source>
        <dbReference type="SAM" id="Phobius"/>
    </source>
</evidence>
<dbReference type="Pfam" id="PF07589">
    <property type="entry name" value="PEP-CTERM"/>
    <property type="match status" value="1"/>
</dbReference>
<evidence type="ECO:0000313" key="4">
    <source>
        <dbReference type="EMBL" id="PZQ62111.1"/>
    </source>
</evidence>
<dbReference type="NCBIfam" id="TIGR02595">
    <property type="entry name" value="PEP_CTERM"/>
    <property type="match status" value="1"/>
</dbReference>
<protein>
    <recommendedName>
        <fullName evidence="3">Ice-binding protein C-terminal domain-containing protein</fullName>
    </recommendedName>
</protein>
<organism evidence="4 5">
    <name type="scientific">Sphingomonas taxi</name>
    <dbReference type="NCBI Taxonomy" id="1549858"/>
    <lineage>
        <taxon>Bacteria</taxon>
        <taxon>Pseudomonadati</taxon>
        <taxon>Pseudomonadota</taxon>
        <taxon>Alphaproteobacteria</taxon>
        <taxon>Sphingomonadales</taxon>
        <taxon>Sphingomonadaceae</taxon>
        <taxon>Sphingomonas</taxon>
    </lineage>
</organism>
<dbReference type="EMBL" id="QFQI01000002">
    <property type="protein sequence ID" value="PZQ62111.1"/>
    <property type="molecule type" value="Genomic_DNA"/>
</dbReference>
<name>A0A2W5P8I1_9SPHN</name>
<feature type="domain" description="Ice-binding protein C-terminal" evidence="3">
    <location>
        <begin position="139"/>
        <end position="163"/>
    </location>
</feature>
<reference evidence="4 5" key="1">
    <citation type="submission" date="2017-08" db="EMBL/GenBank/DDBJ databases">
        <title>Infants hospitalized years apart are colonized by the same room-sourced microbial strains.</title>
        <authorList>
            <person name="Brooks B."/>
            <person name="Olm M.R."/>
            <person name="Firek B.A."/>
            <person name="Baker R."/>
            <person name="Thomas B.C."/>
            <person name="Morowitz M.J."/>
            <person name="Banfield J.F."/>
        </authorList>
    </citation>
    <scope>NUCLEOTIDE SEQUENCE [LARGE SCALE GENOMIC DNA]</scope>
    <source>
        <strain evidence="4">S2_005_001_R1_22</strain>
    </source>
</reference>
<evidence type="ECO:0000313" key="5">
    <source>
        <dbReference type="Proteomes" id="UP000249229"/>
    </source>
</evidence>
<comment type="caution">
    <text evidence="4">The sequence shown here is derived from an EMBL/GenBank/DDBJ whole genome shotgun (WGS) entry which is preliminary data.</text>
</comment>
<dbReference type="Proteomes" id="UP000249229">
    <property type="component" value="Unassembled WGS sequence"/>
</dbReference>
<keyword evidence="1" id="KW-0472">Membrane</keyword>
<accession>A0A2W5P8I1</accession>
<keyword evidence="1" id="KW-1133">Transmembrane helix</keyword>
<evidence type="ECO:0000256" key="2">
    <source>
        <dbReference type="SAM" id="SignalP"/>
    </source>
</evidence>
<dbReference type="AlphaFoldDB" id="A0A2W5P8I1"/>
<evidence type="ECO:0000259" key="3">
    <source>
        <dbReference type="Pfam" id="PF07589"/>
    </source>
</evidence>
<keyword evidence="2" id="KW-0732">Signal</keyword>